<evidence type="ECO:0000256" key="2">
    <source>
        <dbReference type="ARBA" id="ARBA00022475"/>
    </source>
</evidence>
<evidence type="ECO:0000313" key="9">
    <source>
        <dbReference type="EMBL" id="MFC7604205.1"/>
    </source>
</evidence>
<name>A0ABW2T886_9ACTN</name>
<dbReference type="InterPro" id="IPR049453">
    <property type="entry name" value="Memb_transporter_dom"/>
</dbReference>
<protein>
    <submittedName>
        <fullName evidence="9">FUSC family protein</fullName>
    </submittedName>
</protein>
<dbReference type="Pfam" id="PF13515">
    <property type="entry name" value="FUSC_2"/>
    <property type="match status" value="1"/>
</dbReference>
<comment type="subcellular location">
    <subcellularLocation>
        <location evidence="1">Cell membrane</location>
        <topology evidence="1">Multi-pass membrane protein</topology>
    </subcellularLocation>
</comment>
<feature type="transmembrane region" description="Helical" evidence="7">
    <location>
        <begin position="135"/>
        <end position="157"/>
    </location>
</feature>
<keyword evidence="5 7" id="KW-0472">Membrane</keyword>
<comment type="caution">
    <text evidence="9">The sequence shown here is derived from an EMBL/GenBank/DDBJ whole genome shotgun (WGS) entry which is preliminary data.</text>
</comment>
<dbReference type="PANTHER" id="PTHR30509">
    <property type="entry name" value="P-HYDROXYBENZOIC ACID EFFLUX PUMP SUBUNIT-RELATED"/>
    <property type="match status" value="1"/>
</dbReference>
<reference evidence="10" key="1">
    <citation type="journal article" date="2019" name="Int. J. Syst. Evol. Microbiol.">
        <title>The Global Catalogue of Microorganisms (GCM) 10K type strain sequencing project: providing services to taxonomists for standard genome sequencing and annotation.</title>
        <authorList>
            <consortium name="The Broad Institute Genomics Platform"/>
            <consortium name="The Broad Institute Genome Sequencing Center for Infectious Disease"/>
            <person name="Wu L."/>
            <person name="Ma J."/>
        </authorList>
    </citation>
    <scope>NUCLEOTIDE SEQUENCE [LARGE SCALE GENOMIC DNA]</scope>
    <source>
        <strain evidence="10">JCM 10083</strain>
    </source>
</reference>
<feature type="transmembrane region" description="Helical" evidence="7">
    <location>
        <begin position="413"/>
        <end position="432"/>
    </location>
</feature>
<dbReference type="EMBL" id="JBHTEE010000001">
    <property type="protein sequence ID" value="MFC7604205.1"/>
    <property type="molecule type" value="Genomic_DNA"/>
</dbReference>
<organism evidence="9 10">
    <name type="scientific">Streptosporangium amethystogenes subsp. fukuiense</name>
    <dbReference type="NCBI Taxonomy" id="698418"/>
    <lineage>
        <taxon>Bacteria</taxon>
        <taxon>Bacillati</taxon>
        <taxon>Actinomycetota</taxon>
        <taxon>Actinomycetes</taxon>
        <taxon>Streptosporangiales</taxon>
        <taxon>Streptosporangiaceae</taxon>
        <taxon>Streptosporangium</taxon>
    </lineage>
</organism>
<evidence type="ECO:0000256" key="5">
    <source>
        <dbReference type="ARBA" id="ARBA00023136"/>
    </source>
</evidence>
<evidence type="ECO:0000313" key="10">
    <source>
        <dbReference type="Proteomes" id="UP001596514"/>
    </source>
</evidence>
<evidence type="ECO:0000256" key="3">
    <source>
        <dbReference type="ARBA" id="ARBA00022692"/>
    </source>
</evidence>
<evidence type="ECO:0000256" key="1">
    <source>
        <dbReference type="ARBA" id="ARBA00004651"/>
    </source>
</evidence>
<evidence type="ECO:0000256" key="7">
    <source>
        <dbReference type="SAM" id="Phobius"/>
    </source>
</evidence>
<keyword evidence="2" id="KW-1003">Cell membrane</keyword>
<feature type="transmembrane region" description="Helical" evidence="7">
    <location>
        <begin position="97"/>
        <end position="115"/>
    </location>
</feature>
<keyword evidence="10" id="KW-1185">Reference proteome</keyword>
<proteinExistence type="inferred from homology"/>
<sequence>MRGLVDMLRVDFRLSGPPAWTYGLLCMLVVCFPLLLGVLLGRLEEGASVALGGYLTLFGDAPGQLYGDRVRRLLTTTATVTLGSGLGALIHPHPWPIAAVVVGLVAAAGIYWRALGIPAVLSVTLTYFAPSGMGVLLHMGTSACGGLLAVLAVMAIWPLRRRRPLRRTVEEAGTALADLLAGGGRAPLADESWESLRHRAATALKDLEAALSLYRVAGEEDGSPERLPATLTRIFQQTIALRVLRAAAVETVEARAGTEWTRELDEAIGALARALREAALLGGSAEMPGALAAVGRFADSVEEIRRTARAGDTPLPAAALLGQVTLCVDRIAMAVRSVEQQAAESVEMGPRLPKFVRSRKPVITTGYHPIRVGLAVTAAMVLMLVIHEHYAKWFVVTVAVSLRPTYRDTVDRVRLRVLGTAVGAVAGAVVLAVAPGHLYLTLFVSVCAALGFALRGCSYGYWMMLATPLSLMLADFALSLDWGAAAARVVLTITGGVLALLFARLLWSRGYRATLTAAIAEVLDRHAALVRSLIDQDPREVNARISSATDAAGRLADSLDGLDKEPGGGAPRRLRDAVTVAGRLRDNALALFAIPPPGNESDPTGAVLDLVADRLEKAAEGVRTDRQGTPPDDLDRALDELGAYVDELAARRLDELAEGAGDRMTGLRRSIRHAAAARPALRGLSAEAVRLASLTAPRSC</sequence>
<comment type="similarity">
    <text evidence="6">Belongs to the YccS/YhfK family.</text>
</comment>
<feature type="transmembrane region" description="Helical" evidence="7">
    <location>
        <begin position="361"/>
        <end position="384"/>
    </location>
</feature>
<keyword evidence="3 7" id="KW-0812">Transmembrane</keyword>
<feature type="transmembrane region" description="Helical" evidence="7">
    <location>
        <begin position="438"/>
        <end position="454"/>
    </location>
</feature>
<dbReference type="Proteomes" id="UP001596514">
    <property type="component" value="Unassembled WGS sequence"/>
</dbReference>
<dbReference type="RefSeq" id="WP_343961798.1">
    <property type="nucleotide sequence ID" value="NZ_BAAAGK010000005.1"/>
</dbReference>
<feature type="transmembrane region" description="Helical" evidence="7">
    <location>
        <begin position="20"/>
        <end position="40"/>
    </location>
</feature>
<accession>A0ABW2T886</accession>
<evidence type="ECO:0000256" key="6">
    <source>
        <dbReference type="ARBA" id="ARBA00043993"/>
    </source>
</evidence>
<keyword evidence="4 7" id="KW-1133">Transmembrane helix</keyword>
<feature type="domain" description="Integral membrane bound transporter" evidence="8">
    <location>
        <begin position="379"/>
        <end position="502"/>
    </location>
</feature>
<feature type="transmembrane region" description="Helical" evidence="7">
    <location>
        <begin position="73"/>
        <end position="90"/>
    </location>
</feature>
<feature type="transmembrane region" description="Helical" evidence="7">
    <location>
        <begin position="486"/>
        <end position="507"/>
    </location>
</feature>
<dbReference type="PANTHER" id="PTHR30509:SF9">
    <property type="entry name" value="MULTIDRUG RESISTANCE PROTEIN MDTO"/>
    <property type="match status" value="1"/>
</dbReference>
<evidence type="ECO:0000259" key="8">
    <source>
        <dbReference type="Pfam" id="PF13515"/>
    </source>
</evidence>
<gene>
    <name evidence="9" type="ORF">ACFQVD_29240</name>
</gene>
<evidence type="ECO:0000256" key="4">
    <source>
        <dbReference type="ARBA" id="ARBA00022989"/>
    </source>
</evidence>